<comment type="subcellular location">
    <subcellularLocation>
        <location evidence="1">Cell membrane</location>
        <topology evidence="1">Multi-pass membrane protein</topology>
    </subcellularLocation>
</comment>
<evidence type="ECO:0000256" key="7">
    <source>
        <dbReference type="ARBA" id="ARBA00023136"/>
    </source>
</evidence>
<feature type="transmembrane region" description="Helical" evidence="8">
    <location>
        <begin position="82"/>
        <end position="104"/>
    </location>
</feature>
<evidence type="ECO:0000256" key="6">
    <source>
        <dbReference type="ARBA" id="ARBA00022989"/>
    </source>
</evidence>
<dbReference type="Pfam" id="PF00563">
    <property type="entry name" value="EAL"/>
    <property type="match status" value="1"/>
</dbReference>
<dbReference type="InterPro" id="IPR004501">
    <property type="entry name" value="PTS_EIIC_3"/>
</dbReference>
<accession>A0A553JLA7</accession>
<comment type="caution">
    <text evidence="11">The sequence shown here is derived from an EMBL/GenBank/DDBJ whole genome shotgun (WGS) entry which is preliminary data.</text>
</comment>
<dbReference type="Proteomes" id="UP000318126">
    <property type="component" value="Unassembled WGS sequence"/>
</dbReference>
<evidence type="ECO:0000256" key="2">
    <source>
        <dbReference type="ARBA" id="ARBA00022448"/>
    </source>
</evidence>
<feature type="transmembrane region" description="Helical" evidence="8">
    <location>
        <begin position="355"/>
        <end position="375"/>
    </location>
</feature>
<dbReference type="SUPFAM" id="SSF141868">
    <property type="entry name" value="EAL domain-like"/>
    <property type="match status" value="1"/>
</dbReference>
<dbReference type="GO" id="GO:0005886">
    <property type="term" value="C:plasma membrane"/>
    <property type="evidence" value="ECO:0007669"/>
    <property type="project" value="UniProtKB-SubCell"/>
</dbReference>
<dbReference type="GO" id="GO:0071111">
    <property type="term" value="F:cyclic-guanylate-specific phosphodiesterase activity"/>
    <property type="evidence" value="ECO:0007669"/>
    <property type="project" value="InterPro"/>
</dbReference>
<protein>
    <submittedName>
        <fullName evidence="11">EAL domain-containing protein</fullName>
    </submittedName>
</protein>
<feature type="transmembrane region" description="Helical" evidence="8">
    <location>
        <begin position="20"/>
        <end position="43"/>
    </location>
</feature>
<proteinExistence type="predicted"/>
<name>A0A553JLA7_SHEHA</name>
<evidence type="ECO:0000256" key="1">
    <source>
        <dbReference type="ARBA" id="ARBA00004651"/>
    </source>
</evidence>
<organism evidence="11 12">
    <name type="scientific">Shewanella hanedai</name>
    <name type="common">Alteromonas hanedai</name>
    <dbReference type="NCBI Taxonomy" id="25"/>
    <lineage>
        <taxon>Bacteria</taxon>
        <taxon>Pseudomonadati</taxon>
        <taxon>Pseudomonadota</taxon>
        <taxon>Gammaproteobacteria</taxon>
        <taxon>Alteromonadales</taxon>
        <taxon>Shewanellaceae</taxon>
        <taxon>Shewanella</taxon>
    </lineage>
</organism>
<evidence type="ECO:0000256" key="8">
    <source>
        <dbReference type="SAM" id="Phobius"/>
    </source>
</evidence>
<evidence type="ECO:0000313" key="11">
    <source>
        <dbReference type="EMBL" id="TRY13229.1"/>
    </source>
</evidence>
<keyword evidence="3" id="KW-1003">Cell membrane</keyword>
<reference evidence="12" key="1">
    <citation type="submission" date="2019-07" db="EMBL/GenBank/DDBJ databases">
        <title>Shewanella sp. YLB-08 draft genomic sequence.</title>
        <authorList>
            <person name="Yu L."/>
        </authorList>
    </citation>
    <scope>NUCLEOTIDE SEQUENCE [LARGE SCALE GENOMIC DNA]</scope>
    <source>
        <strain evidence="12">JCM 20706</strain>
    </source>
</reference>
<sequence length="677" mass="76107">MPRMWQSSDRIFLIAIKESFVALIPFIVINSFLSLILALVNVWQPIWEQSQNYIWFSQFSINLHAFFPFLVLLSISIHFAKYLNLSPVALASLSIVTLISLHVHPVSTIEVFYHFSEMLADPRAVIIPILMAYTLQKMAGIEILSFIKTANLSEYLKQHLNLLVPMMISFLIVTLAVFTLSYVVEFLFELSVEELANAGNFGEVFFRVLTTHILWSIGVHGDITFQLFVGTDNGLREIFPHLTITQFMDIFILFGGSGGTMALIIAIFISSKDSSSLNVAKIALPFSFFNINEILIYGLPITFNLKLMIPFVLLPCMNMFIGYFAVSSGLLTFNGQGFAWITPPLLNAYIASDNFAVVAFQAGLIVLNILIYLPFVRRYELINNGSVSENMLENKMQLQTGFARLSELNYSQKQSEELAAGNKLKKTIREVLNGELLLHYQPKISLETNKVTGFEALLRLQMESGKIVGPFFIKEFDDAGYDNLIDNFVIKTVADDLKQWQAEGFYPKVSINLNPNNILEQEMQDSLIGMLGLMADSIEIELLESVFMSDLKRVEECIALLSNHGFSFVLDDFGMGFSSLSLLSKISVNGVKLDRSILQYTSNSKGKTLYKHTCMLCKSLGFSLIAEGVETKEEADFVKLAGVDYIQGWLYAKAMPMLEAKKYAQSINELESPRGND</sequence>
<feature type="domain" description="EAL" evidence="9">
    <location>
        <begin position="417"/>
        <end position="668"/>
    </location>
</feature>
<feature type="transmembrane region" description="Helical" evidence="8">
    <location>
        <begin position="159"/>
        <end position="184"/>
    </location>
</feature>
<dbReference type="AlphaFoldDB" id="A0A553JLA7"/>
<keyword evidence="6 8" id="KW-1133">Transmembrane helix</keyword>
<dbReference type="InterPro" id="IPR050706">
    <property type="entry name" value="Cyclic-di-GMP_PDE-like"/>
</dbReference>
<dbReference type="PANTHER" id="PTHR33121:SF70">
    <property type="entry name" value="SIGNALING PROTEIN YKOW"/>
    <property type="match status" value="1"/>
</dbReference>
<gene>
    <name evidence="11" type="ORF">FN961_16390</name>
</gene>
<dbReference type="InterPro" id="IPR001633">
    <property type="entry name" value="EAL_dom"/>
</dbReference>
<evidence type="ECO:0000256" key="4">
    <source>
        <dbReference type="ARBA" id="ARBA00022597"/>
    </source>
</evidence>
<feature type="transmembrane region" description="Helical" evidence="8">
    <location>
        <begin position="124"/>
        <end position="147"/>
    </location>
</feature>
<dbReference type="PROSITE" id="PS51105">
    <property type="entry name" value="PTS_EIIC_TYPE_3"/>
    <property type="match status" value="1"/>
</dbReference>
<dbReference type="CDD" id="cd01948">
    <property type="entry name" value="EAL"/>
    <property type="match status" value="1"/>
</dbReference>
<evidence type="ECO:0000313" key="12">
    <source>
        <dbReference type="Proteomes" id="UP000318126"/>
    </source>
</evidence>
<evidence type="ECO:0000259" key="10">
    <source>
        <dbReference type="PROSITE" id="PS51105"/>
    </source>
</evidence>
<feature type="domain" description="PTS EIIC type-3" evidence="10">
    <location>
        <begin position="1"/>
        <end position="375"/>
    </location>
</feature>
<dbReference type="Gene3D" id="3.20.20.450">
    <property type="entry name" value="EAL domain"/>
    <property type="match status" value="1"/>
</dbReference>
<dbReference type="PROSITE" id="PS50883">
    <property type="entry name" value="EAL"/>
    <property type="match status" value="1"/>
</dbReference>
<keyword evidence="12" id="KW-1185">Reference proteome</keyword>
<dbReference type="InterPro" id="IPR003352">
    <property type="entry name" value="PTS_EIIC"/>
</dbReference>
<dbReference type="Pfam" id="PF02378">
    <property type="entry name" value="PTS_EIIC"/>
    <property type="match status" value="1"/>
</dbReference>
<dbReference type="GO" id="GO:0008982">
    <property type="term" value="F:protein-N(PI)-phosphohistidine-sugar phosphotransferase activity"/>
    <property type="evidence" value="ECO:0007669"/>
    <property type="project" value="InterPro"/>
</dbReference>
<keyword evidence="7 8" id="KW-0472">Membrane</keyword>
<dbReference type="GO" id="GO:0009401">
    <property type="term" value="P:phosphoenolpyruvate-dependent sugar phosphotransferase system"/>
    <property type="evidence" value="ECO:0007669"/>
    <property type="project" value="InterPro"/>
</dbReference>
<feature type="transmembrane region" description="Helical" evidence="8">
    <location>
        <begin position="250"/>
        <end position="270"/>
    </location>
</feature>
<feature type="transmembrane region" description="Helical" evidence="8">
    <location>
        <begin position="282"/>
        <end position="299"/>
    </location>
</feature>
<keyword evidence="2" id="KW-0813">Transport</keyword>
<keyword evidence="5 8" id="KW-0812">Transmembrane</keyword>
<feature type="transmembrane region" description="Helical" evidence="8">
    <location>
        <begin position="55"/>
        <end position="75"/>
    </location>
</feature>
<dbReference type="OrthoDB" id="6198205at2"/>
<feature type="transmembrane region" description="Helical" evidence="8">
    <location>
        <begin position="311"/>
        <end position="335"/>
    </location>
</feature>
<dbReference type="InterPro" id="IPR035919">
    <property type="entry name" value="EAL_sf"/>
</dbReference>
<dbReference type="EMBL" id="VKGK01000021">
    <property type="protein sequence ID" value="TRY13229.1"/>
    <property type="molecule type" value="Genomic_DNA"/>
</dbReference>
<keyword evidence="4" id="KW-0762">Sugar transport</keyword>
<dbReference type="PANTHER" id="PTHR33121">
    <property type="entry name" value="CYCLIC DI-GMP PHOSPHODIESTERASE PDEF"/>
    <property type="match status" value="1"/>
</dbReference>
<evidence type="ECO:0000256" key="3">
    <source>
        <dbReference type="ARBA" id="ARBA00022475"/>
    </source>
</evidence>
<dbReference type="SMART" id="SM00052">
    <property type="entry name" value="EAL"/>
    <property type="match status" value="1"/>
</dbReference>
<dbReference type="RefSeq" id="WP_144041259.1">
    <property type="nucleotide sequence ID" value="NZ_BMPL01000018.1"/>
</dbReference>
<evidence type="ECO:0000259" key="9">
    <source>
        <dbReference type="PROSITE" id="PS50883"/>
    </source>
</evidence>
<evidence type="ECO:0000256" key="5">
    <source>
        <dbReference type="ARBA" id="ARBA00022692"/>
    </source>
</evidence>